<dbReference type="EMBL" id="JAKROA010000004">
    <property type="protein sequence ID" value="KAL5107862.1"/>
    <property type="molecule type" value="Genomic_DNA"/>
</dbReference>
<evidence type="ECO:0000313" key="3">
    <source>
        <dbReference type="Proteomes" id="UP001651158"/>
    </source>
</evidence>
<reference evidence="2 3" key="1">
    <citation type="journal article" date="2022" name="Front. Cell. Infect. Microbiol.">
        <title>The Genomes of Two Strains of Taenia crassiceps the Animal Model for the Study of Human Cysticercosis.</title>
        <authorList>
            <person name="Bobes R.J."/>
            <person name="Estrada K."/>
            <person name="Rios-Valencia D.G."/>
            <person name="Calderon-Gallegos A."/>
            <person name="de la Torre P."/>
            <person name="Carrero J.C."/>
            <person name="Sanchez-Flores A."/>
            <person name="Laclette J.P."/>
        </authorList>
    </citation>
    <scope>NUCLEOTIDE SEQUENCE [LARGE SCALE GENOMIC DNA]</scope>
    <source>
        <strain evidence="2">WFUcys</strain>
    </source>
</reference>
<dbReference type="Gene3D" id="3.30.200.20">
    <property type="entry name" value="Phosphorylase Kinase, domain 1"/>
    <property type="match status" value="1"/>
</dbReference>
<gene>
    <name evidence="2" type="ORF">TcWFU_006333</name>
</gene>
<proteinExistence type="predicted"/>
<accession>A0ABR4QE11</accession>
<feature type="region of interest" description="Disordered" evidence="1">
    <location>
        <begin position="49"/>
        <end position="69"/>
    </location>
</feature>
<organism evidence="2 3">
    <name type="scientific">Taenia crassiceps</name>
    <dbReference type="NCBI Taxonomy" id="6207"/>
    <lineage>
        <taxon>Eukaryota</taxon>
        <taxon>Metazoa</taxon>
        <taxon>Spiralia</taxon>
        <taxon>Lophotrochozoa</taxon>
        <taxon>Platyhelminthes</taxon>
        <taxon>Cestoda</taxon>
        <taxon>Eucestoda</taxon>
        <taxon>Cyclophyllidea</taxon>
        <taxon>Taeniidae</taxon>
        <taxon>Taenia</taxon>
    </lineage>
</organism>
<evidence type="ECO:0000313" key="2">
    <source>
        <dbReference type="EMBL" id="KAL5107862.1"/>
    </source>
</evidence>
<comment type="caution">
    <text evidence="2">The sequence shown here is derived from an EMBL/GenBank/DDBJ whole genome shotgun (WGS) entry which is preliminary data.</text>
</comment>
<evidence type="ECO:0000256" key="1">
    <source>
        <dbReference type="SAM" id="MobiDB-lite"/>
    </source>
</evidence>
<evidence type="ECO:0008006" key="4">
    <source>
        <dbReference type="Google" id="ProtNLM"/>
    </source>
</evidence>
<sequence length="96" mass="11118">MGALSFGVSEIIRRPVDCWFKLLSREEGEFYSIPCFDAKMNTLFNMNRAKYENPNDTDPSKDDNRVQSKQDTLRITDFRFLRVLGKGSFGRVSDAR</sequence>
<name>A0ABR4QE11_9CEST</name>
<keyword evidence="3" id="KW-1185">Reference proteome</keyword>
<dbReference type="Proteomes" id="UP001651158">
    <property type="component" value="Unassembled WGS sequence"/>
</dbReference>
<protein>
    <recommendedName>
        <fullName evidence="4">Protein kinase domain-containing protein</fullName>
    </recommendedName>
</protein>